<evidence type="ECO:0000313" key="1">
    <source>
        <dbReference type="EMBL" id="SOQ43144.1"/>
    </source>
</evidence>
<reference evidence="1" key="1">
    <citation type="submission" date="2016-07" db="EMBL/GenBank/DDBJ databases">
        <authorList>
            <person name="Bretaudeau A."/>
        </authorList>
    </citation>
    <scope>NUCLEOTIDE SEQUENCE</scope>
    <source>
        <strain evidence="1">Rice</strain>
        <tissue evidence="1">Whole body</tissue>
    </source>
</reference>
<protein>
    <submittedName>
        <fullName evidence="1">SFRICE_009889</fullName>
    </submittedName>
</protein>
<dbReference type="EMBL" id="ODYU01003859">
    <property type="protein sequence ID" value="SOQ43144.1"/>
    <property type="molecule type" value="Genomic_DNA"/>
</dbReference>
<gene>
    <name evidence="1" type="ORF">SFRICE_009889</name>
</gene>
<name>A0A2H1VSF1_SPOFR</name>
<organism evidence="1">
    <name type="scientific">Spodoptera frugiperda</name>
    <name type="common">Fall armyworm</name>
    <dbReference type="NCBI Taxonomy" id="7108"/>
    <lineage>
        <taxon>Eukaryota</taxon>
        <taxon>Metazoa</taxon>
        <taxon>Ecdysozoa</taxon>
        <taxon>Arthropoda</taxon>
        <taxon>Hexapoda</taxon>
        <taxon>Insecta</taxon>
        <taxon>Pterygota</taxon>
        <taxon>Neoptera</taxon>
        <taxon>Endopterygota</taxon>
        <taxon>Lepidoptera</taxon>
        <taxon>Glossata</taxon>
        <taxon>Ditrysia</taxon>
        <taxon>Noctuoidea</taxon>
        <taxon>Noctuidae</taxon>
        <taxon>Amphipyrinae</taxon>
        <taxon>Spodoptera</taxon>
    </lineage>
</organism>
<proteinExistence type="predicted"/>
<dbReference type="AlphaFoldDB" id="A0A2H1VSF1"/>
<accession>A0A2H1VSF1</accession>
<sequence>MFVNAPTTQKKILVWGNVKKKGKKKERKELCEQRHRIAAKCSAPPNFGYRYETTPDVATGDREIYTLPHIKLIRPHKIDAFITSRLKLNPVPGENHPMTSPALGEAGGSVRLLLTKNYPIPSPALNRSPGSSPALGEARGSVRLLLTKTTPSGEVLLDFVRFFENFSVVARSLEMCPVYGNRLTTYYYNMGLTTQIGRKLPMSSPALDEAGGSVRLLLTKNHPVPSPAFRVGAPVNPLGSPQLWIKH</sequence>